<dbReference type="RefSeq" id="WP_246420018.1">
    <property type="nucleotide sequence ID" value="NZ_JACHXU010000013.1"/>
</dbReference>
<dbReference type="SUPFAM" id="SSF51126">
    <property type="entry name" value="Pectin lyase-like"/>
    <property type="match status" value="1"/>
</dbReference>
<evidence type="ECO:0000313" key="6">
    <source>
        <dbReference type="EMBL" id="MBB3207914.1"/>
    </source>
</evidence>
<dbReference type="GO" id="GO:0046872">
    <property type="term" value="F:metal ion binding"/>
    <property type="evidence" value="ECO:0007669"/>
    <property type="project" value="UniProtKB-KW"/>
</dbReference>
<evidence type="ECO:0000256" key="4">
    <source>
        <dbReference type="SAM" id="MobiDB-lite"/>
    </source>
</evidence>
<dbReference type="EMBL" id="JACHXU010000013">
    <property type="protein sequence ID" value="MBB3207914.1"/>
    <property type="molecule type" value="Genomic_DNA"/>
</dbReference>
<dbReference type="InterPro" id="IPR012334">
    <property type="entry name" value="Pectin_lyas_fold"/>
</dbReference>
<keyword evidence="2" id="KW-0106">Calcium</keyword>
<keyword evidence="1" id="KW-0479">Metal-binding</keyword>
<dbReference type="InterPro" id="IPR006585">
    <property type="entry name" value="FTP1"/>
</dbReference>
<evidence type="ECO:0000313" key="7">
    <source>
        <dbReference type="Proteomes" id="UP000536179"/>
    </source>
</evidence>
<feature type="region of interest" description="Disordered" evidence="4">
    <location>
        <begin position="642"/>
        <end position="678"/>
    </location>
</feature>
<organism evidence="6 7">
    <name type="scientific">Aporhodopirellula rubra</name>
    <dbReference type="NCBI Taxonomy" id="980271"/>
    <lineage>
        <taxon>Bacteria</taxon>
        <taxon>Pseudomonadati</taxon>
        <taxon>Planctomycetota</taxon>
        <taxon>Planctomycetia</taxon>
        <taxon>Pirellulales</taxon>
        <taxon>Pirellulaceae</taxon>
        <taxon>Aporhodopirellula</taxon>
    </lineage>
</organism>
<comment type="caution">
    <text evidence="6">The sequence shown here is derived from an EMBL/GenBank/DDBJ whole genome shotgun (WGS) entry which is preliminary data.</text>
</comment>
<reference evidence="6 7" key="1">
    <citation type="submission" date="2020-08" db="EMBL/GenBank/DDBJ databases">
        <title>Genomic Encyclopedia of Type Strains, Phase III (KMG-III): the genomes of soil and plant-associated and newly described type strains.</title>
        <authorList>
            <person name="Whitman W."/>
        </authorList>
    </citation>
    <scope>NUCLEOTIDE SEQUENCE [LARGE SCALE GENOMIC DNA]</scope>
    <source>
        <strain evidence="6 7">CECT 8075</strain>
    </source>
</reference>
<dbReference type="SMART" id="SM00607">
    <property type="entry name" value="FTP"/>
    <property type="match status" value="1"/>
</dbReference>
<name>A0A7W5E0E0_9BACT</name>
<dbReference type="PANTHER" id="PTHR36453">
    <property type="entry name" value="SECRETED PROTEIN-RELATED"/>
    <property type="match status" value="1"/>
</dbReference>
<dbReference type="Gene3D" id="2.60.120.260">
    <property type="entry name" value="Galactose-binding domain-like"/>
    <property type="match status" value="2"/>
</dbReference>
<dbReference type="PANTHER" id="PTHR36453:SF1">
    <property type="entry name" value="RIGHT HANDED BETA HELIX DOMAIN-CONTAINING PROTEIN"/>
    <property type="match status" value="1"/>
</dbReference>
<dbReference type="SUPFAM" id="SSF49785">
    <property type="entry name" value="Galactose-binding domain-like"/>
    <property type="match status" value="1"/>
</dbReference>
<dbReference type="InterPro" id="IPR008979">
    <property type="entry name" value="Galactose-bd-like_sf"/>
</dbReference>
<feature type="domain" description="Fucolectin tachylectin-4 pentraxin-1" evidence="5">
    <location>
        <begin position="1097"/>
        <end position="1253"/>
    </location>
</feature>
<gene>
    <name evidence="6" type="ORF">FHS27_003741</name>
</gene>
<keyword evidence="7" id="KW-1185">Reference proteome</keyword>
<sequence>MFMRPFGSFASRVFVTFHLLHVLFALGVVREEGRSVQASERLASSGRLGKTYYVDAINGNDANSGAAIASPFATISAAAKLVRPGDVVLIREGTYRETVTVPTSGTPESPIRFEAYRGEKVILSACDPVTNWKRLGHGDIWRTPAEPSVWENGRGETLFVGGLLRFTAREKGEYDPLDLNRWGKIEKGDLTQTSFTATDLIGFGDDFFNGANVRFHVNDWTIEQRGVADYESATGRITFDRPTGQISQKQRFGYIIDSSIKLLDAPREWFHKGEYLFYRTASGEDANELDIEVRKREFAFDVRDRSHVVLSGMTFRGASVQTNENSNFIKYQGNRFYGFDKDSVGRFHLGGSDNVFRDNEVSQTWGSALTIGQSRNQIINNYFHDIGYSATARVLSMSGDEHFVSHNTVSKFARSFLDGFPDRSEFAYNLFKDGGRLSWDTGVFDGDAGRGNGGGCIIHHNVFRRSQRKGIFGAFYAGTDLVIHHNIVHGVGPNTVRHGYPSFLKYYHNTFIGPPPVMDTDVGDRAVQTSINNNLMLMTEDCFSLGVDCRGNHTYSRGDFINFQLDDYRLSAASPAVDCGIVLPGINDGYVGEAPDAGALEAGEPMWKVGHDFRRPPTPTYQWKNLPGTNLFANGQFRTQPDLVPLDARSPGNSSSQTSSSEKSSSETQSFGTKSDNAQWLKTGSPTYFNGNAWNHFDIGLARYGNHTMRLSPGDSMRRTFDNLKPNTAYTVAANAKLTDRRIECTAPNAQQAKLNPGIHRGVKFVEGLRPGDWLRFDDVDFGPAGKYDQMELVFSRPPGQAAQSPTRIEIREGNPKGKRLGEFVAQPNVQDAWYSAICDVAPLRGNHPICLVAISDDVSTLRLANVRLRSSRIPPEGRLTLAARSYGDEDVEQPIGSADWIPGYESLTFTTGHHATSVELAIENNGWYDAYLDRLAIFEDTPRARPSTDQSNRETFVEGDLVASDGEVRRGVGPNGFEWWQVSFPQVVTPGRIELFGRDQARFEGSRLIRVSLLERSPSRQGKVHWSQIWRTDDQFWRNDGVVLSGGDISDDGATRLSSAPTRVLRVECVGDKGIGERTLGLTHARVFSASTRPPDSNVAQTGVATQSSDHYVVDGKADRAIDGDIFPTARFTSTQFSKSPWWQVELKESISIDQIRIFNRNSAAERISNFRVSLFDGKPQSGGRELWGREYSYQRGDIPSAGSLMILGRHSDGKRRLDSVEGARFVRVQEMGTGMLSLVEVQVWTKGSPKP</sequence>
<evidence type="ECO:0000256" key="2">
    <source>
        <dbReference type="ARBA" id="ARBA00022837"/>
    </source>
</evidence>
<evidence type="ECO:0000256" key="3">
    <source>
        <dbReference type="ARBA" id="ARBA00023157"/>
    </source>
</evidence>
<dbReference type="InterPro" id="IPR011050">
    <property type="entry name" value="Pectin_lyase_fold/virulence"/>
</dbReference>
<dbReference type="Proteomes" id="UP000536179">
    <property type="component" value="Unassembled WGS sequence"/>
</dbReference>
<feature type="compositionally biased region" description="Low complexity" evidence="4">
    <location>
        <begin position="654"/>
        <end position="670"/>
    </location>
</feature>
<keyword evidence="3" id="KW-1015">Disulfide bond</keyword>
<evidence type="ECO:0000256" key="1">
    <source>
        <dbReference type="ARBA" id="ARBA00022723"/>
    </source>
</evidence>
<accession>A0A7W5E0E0</accession>
<proteinExistence type="predicted"/>
<evidence type="ECO:0000259" key="5">
    <source>
        <dbReference type="SMART" id="SM00607"/>
    </source>
</evidence>
<protein>
    <recommendedName>
        <fullName evidence="5">Fucolectin tachylectin-4 pentraxin-1 domain-containing protein</fullName>
    </recommendedName>
</protein>
<dbReference type="Gene3D" id="2.160.20.10">
    <property type="entry name" value="Single-stranded right-handed beta-helix, Pectin lyase-like"/>
    <property type="match status" value="2"/>
</dbReference>
<dbReference type="Pfam" id="PF22633">
    <property type="entry name" value="F5_F8_type_C_2"/>
    <property type="match status" value="1"/>
</dbReference>
<dbReference type="AlphaFoldDB" id="A0A7W5E0E0"/>